<feature type="region of interest" description="Disordered" evidence="1">
    <location>
        <begin position="51"/>
        <end position="72"/>
    </location>
</feature>
<dbReference type="HOGENOM" id="CLU_2027415_0_0_1"/>
<organism evidence="2 3">
    <name type="scientific">Paracoccidioides lutzii (strain ATCC MYA-826 / Pb01)</name>
    <name type="common">Paracoccidioides brasiliensis</name>
    <dbReference type="NCBI Taxonomy" id="502779"/>
    <lineage>
        <taxon>Eukaryota</taxon>
        <taxon>Fungi</taxon>
        <taxon>Dikarya</taxon>
        <taxon>Ascomycota</taxon>
        <taxon>Pezizomycotina</taxon>
        <taxon>Eurotiomycetes</taxon>
        <taxon>Eurotiomycetidae</taxon>
        <taxon>Onygenales</taxon>
        <taxon>Ajellomycetaceae</taxon>
        <taxon>Paracoccidioides</taxon>
    </lineage>
</organism>
<dbReference type="RefSeq" id="XP_015699662.1">
    <property type="nucleotide sequence ID" value="XM_015845436.1"/>
</dbReference>
<sequence>MGMFSLSGMMDNNRSGGERVTPREDQVLYSEKGARVPVYWKREYRSKTPTAISPLEMPTTSLQLNNNNPWNPTKSITRCSAGTYTANPTCPIHIAIGNSPSAGIQNPDTTAATSSSPILTIP</sequence>
<feature type="compositionally biased region" description="Basic and acidic residues" evidence="1">
    <location>
        <begin position="16"/>
        <end position="26"/>
    </location>
</feature>
<feature type="region of interest" description="Disordered" evidence="1">
    <location>
        <begin position="1"/>
        <end position="26"/>
    </location>
</feature>
<dbReference type="VEuPathDB" id="FungiDB:PAAG_04989"/>
<proteinExistence type="predicted"/>
<dbReference type="GeneID" id="9096132"/>
<keyword evidence="3" id="KW-1185">Reference proteome</keyword>
<accession>C1H2J6</accession>
<feature type="region of interest" description="Disordered" evidence="1">
    <location>
        <begin position="99"/>
        <end position="122"/>
    </location>
</feature>
<evidence type="ECO:0000313" key="3">
    <source>
        <dbReference type="Proteomes" id="UP000002059"/>
    </source>
</evidence>
<dbReference type="AlphaFoldDB" id="C1H2J6"/>
<dbReference type="EMBL" id="KN294004">
    <property type="protein sequence ID" value="EEH33940.2"/>
    <property type="molecule type" value="Genomic_DNA"/>
</dbReference>
<evidence type="ECO:0000256" key="1">
    <source>
        <dbReference type="SAM" id="MobiDB-lite"/>
    </source>
</evidence>
<name>C1H2J6_PARBA</name>
<protein>
    <submittedName>
        <fullName evidence="2">Uncharacterized protein</fullName>
    </submittedName>
</protein>
<feature type="compositionally biased region" description="Polar residues" evidence="1">
    <location>
        <begin position="58"/>
        <end position="72"/>
    </location>
</feature>
<dbReference type="Proteomes" id="UP000002059">
    <property type="component" value="Partially assembled WGS sequence"/>
</dbReference>
<dbReference type="KEGG" id="pbl:PAAG_04989"/>
<reference evidence="2 3" key="1">
    <citation type="journal article" date="2011" name="PLoS Genet.">
        <title>Comparative genomic analysis of human fungal pathogens causing paracoccidioidomycosis.</title>
        <authorList>
            <person name="Desjardins C.A."/>
            <person name="Champion M.D."/>
            <person name="Holder J.W."/>
            <person name="Muszewska A."/>
            <person name="Goldberg J."/>
            <person name="Bailao A.M."/>
            <person name="Brigido M.M."/>
            <person name="Ferreira M.E."/>
            <person name="Garcia A.M."/>
            <person name="Grynberg M."/>
            <person name="Gujja S."/>
            <person name="Heiman D.I."/>
            <person name="Henn M.R."/>
            <person name="Kodira C.D."/>
            <person name="Leon-Narvaez H."/>
            <person name="Longo L.V."/>
            <person name="Ma L.J."/>
            <person name="Malavazi I."/>
            <person name="Matsuo A.L."/>
            <person name="Morais F.V."/>
            <person name="Pereira M."/>
            <person name="Rodriguez-Brito S."/>
            <person name="Sakthikumar S."/>
            <person name="Salem-Izacc S.M."/>
            <person name="Sykes S.M."/>
            <person name="Teixeira M.M."/>
            <person name="Vallejo M.C."/>
            <person name="Walter M.E."/>
            <person name="Yandava C."/>
            <person name="Young S."/>
            <person name="Zeng Q."/>
            <person name="Zucker J."/>
            <person name="Felipe M.S."/>
            <person name="Goldman G.H."/>
            <person name="Haas B.J."/>
            <person name="McEwen J.G."/>
            <person name="Nino-Vega G."/>
            <person name="Puccia R."/>
            <person name="San-Blas G."/>
            <person name="Soares C.M."/>
            <person name="Birren B.W."/>
            <person name="Cuomo C.A."/>
        </authorList>
    </citation>
    <scope>NUCLEOTIDE SEQUENCE [LARGE SCALE GENOMIC DNA]</scope>
    <source>
        <strain evidence="3">ATCC MYA-826 / Pb01</strain>
    </source>
</reference>
<evidence type="ECO:0000313" key="2">
    <source>
        <dbReference type="EMBL" id="EEH33940.2"/>
    </source>
</evidence>
<gene>
    <name evidence="2" type="ORF">PAAG_04989</name>
</gene>